<keyword evidence="2" id="KW-0805">Transcription regulation</keyword>
<dbReference type="Pfam" id="PF03466">
    <property type="entry name" value="LysR_substrate"/>
    <property type="match status" value="1"/>
</dbReference>
<dbReference type="InterPro" id="IPR000847">
    <property type="entry name" value="LysR_HTH_N"/>
</dbReference>
<dbReference type="InterPro" id="IPR036388">
    <property type="entry name" value="WH-like_DNA-bd_sf"/>
</dbReference>
<dbReference type="Proteomes" id="UP000526625">
    <property type="component" value="Unassembled WGS sequence"/>
</dbReference>
<evidence type="ECO:0000259" key="5">
    <source>
        <dbReference type="PROSITE" id="PS50931"/>
    </source>
</evidence>
<dbReference type="EMBL" id="JAADZA010000014">
    <property type="protein sequence ID" value="NEV12322.1"/>
    <property type="molecule type" value="Genomic_DNA"/>
</dbReference>
<protein>
    <submittedName>
        <fullName evidence="6">LysR family glycine cleavage system transcriptional activator</fullName>
    </submittedName>
    <submittedName>
        <fullName evidence="7">LysR family transcriptional regulator</fullName>
    </submittedName>
</protein>
<evidence type="ECO:0000256" key="3">
    <source>
        <dbReference type="ARBA" id="ARBA00023125"/>
    </source>
</evidence>
<proteinExistence type="inferred from homology"/>
<keyword evidence="9" id="KW-1185">Reference proteome</keyword>
<dbReference type="PANTHER" id="PTHR30537:SF26">
    <property type="entry name" value="GLYCINE CLEAVAGE SYSTEM TRANSCRIPTIONAL ACTIVATOR"/>
    <property type="match status" value="1"/>
</dbReference>
<evidence type="ECO:0000256" key="2">
    <source>
        <dbReference type="ARBA" id="ARBA00023015"/>
    </source>
</evidence>
<evidence type="ECO:0000313" key="7">
    <source>
        <dbReference type="EMBL" id="NEV12322.1"/>
    </source>
</evidence>
<name>A0A6P1C7W9_RHITR</name>
<dbReference type="SUPFAM" id="SSF53850">
    <property type="entry name" value="Periplasmic binding protein-like II"/>
    <property type="match status" value="1"/>
</dbReference>
<evidence type="ECO:0000313" key="8">
    <source>
        <dbReference type="Proteomes" id="UP000471190"/>
    </source>
</evidence>
<dbReference type="InterPro" id="IPR058163">
    <property type="entry name" value="LysR-type_TF_proteobact-type"/>
</dbReference>
<dbReference type="SUPFAM" id="SSF46785">
    <property type="entry name" value="Winged helix' DNA-binding domain"/>
    <property type="match status" value="1"/>
</dbReference>
<dbReference type="PROSITE" id="PS50931">
    <property type="entry name" value="HTH_LYSR"/>
    <property type="match status" value="1"/>
</dbReference>
<dbReference type="Gene3D" id="3.40.190.10">
    <property type="entry name" value="Periplasmic binding protein-like II"/>
    <property type="match status" value="2"/>
</dbReference>
<dbReference type="Proteomes" id="UP000471190">
    <property type="component" value="Unassembled WGS sequence"/>
</dbReference>
<evidence type="ECO:0000313" key="9">
    <source>
        <dbReference type="Proteomes" id="UP000526625"/>
    </source>
</evidence>
<gene>
    <name evidence="6" type="ORF">GGD45_001247</name>
    <name evidence="7" type="ORF">GXW80_15125</name>
</gene>
<comment type="similarity">
    <text evidence="1">Belongs to the LysR transcriptional regulatory family.</text>
</comment>
<feature type="domain" description="HTH lysR-type" evidence="5">
    <location>
        <begin position="3"/>
        <end position="60"/>
    </location>
</feature>
<dbReference type="GO" id="GO:0003700">
    <property type="term" value="F:DNA-binding transcription factor activity"/>
    <property type="evidence" value="ECO:0007669"/>
    <property type="project" value="InterPro"/>
</dbReference>
<comment type="caution">
    <text evidence="7">The sequence shown here is derived from an EMBL/GenBank/DDBJ whole genome shotgun (WGS) entry which is preliminary data.</text>
</comment>
<dbReference type="RefSeq" id="WP_015342530.1">
    <property type="nucleotide sequence ID" value="NZ_JAADZA010000014.1"/>
</dbReference>
<organism evidence="7 8">
    <name type="scientific">Rhizobium tropici</name>
    <dbReference type="NCBI Taxonomy" id="398"/>
    <lineage>
        <taxon>Bacteria</taxon>
        <taxon>Pseudomonadati</taxon>
        <taxon>Pseudomonadota</taxon>
        <taxon>Alphaproteobacteria</taxon>
        <taxon>Hyphomicrobiales</taxon>
        <taxon>Rhizobiaceae</taxon>
        <taxon>Rhizobium/Agrobacterium group</taxon>
        <taxon>Rhizobium</taxon>
    </lineage>
</organism>
<reference evidence="6 9" key="2">
    <citation type="submission" date="2020-08" db="EMBL/GenBank/DDBJ databases">
        <title>Genomic Encyclopedia of Type Strains, Phase IV (KMG-V): Genome sequencing to study the core and pangenomes of soil and plant-associated prokaryotes.</title>
        <authorList>
            <person name="Whitman W."/>
        </authorList>
    </citation>
    <scope>NUCLEOTIDE SEQUENCE [LARGE SCALE GENOMIC DNA]</scope>
    <source>
        <strain evidence="6 9">SEMIA 4059</strain>
    </source>
</reference>
<dbReference type="GO" id="GO:0006351">
    <property type="term" value="P:DNA-templated transcription"/>
    <property type="evidence" value="ECO:0007669"/>
    <property type="project" value="TreeGrafter"/>
</dbReference>
<accession>A0A6P1C7W9</accession>
<reference evidence="7 8" key="1">
    <citation type="submission" date="2020-02" db="EMBL/GenBank/DDBJ databases">
        <title>Draft genome sequence of Rhizobium tropici.</title>
        <authorList>
            <person name="Khayi S."/>
            <person name="Jemo M."/>
        </authorList>
    </citation>
    <scope>NUCLEOTIDE SEQUENCE [LARGE SCALE GENOMIC DNA]</scope>
    <source>
        <strain evidence="7 8">A12</strain>
    </source>
</reference>
<dbReference type="InterPro" id="IPR005119">
    <property type="entry name" value="LysR_subst-bd"/>
</dbReference>
<dbReference type="PRINTS" id="PR00039">
    <property type="entry name" value="HTHLYSR"/>
</dbReference>
<evidence type="ECO:0000256" key="4">
    <source>
        <dbReference type="ARBA" id="ARBA00023163"/>
    </source>
</evidence>
<dbReference type="PANTHER" id="PTHR30537">
    <property type="entry name" value="HTH-TYPE TRANSCRIPTIONAL REGULATOR"/>
    <property type="match status" value="1"/>
</dbReference>
<evidence type="ECO:0000256" key="1">
    <source>
        <dbReference type="ARBA" id="ARBA00009437"/>
    </source>
</evidence>
<dbReference type="Gene3D" id="1.10.10.10">
    <property type="entry name" value="Winged helix-like DNA-binding domain superfamily/Winged helix DNA-binding domain"/>
    <property type="match status" value="1"/>
</dbReference>
<dbReference type="EMBL" id="JACHBF010000003">
    <property type="protein sequence ID" value="MBB6490850.1"/>
    <property type="molecule type" value="Genomic_DNA"/>
</dbReference>
<dbReference type="InterPro" id="IPR036390">
    <property type="entry name" value="WH_DNA-bd_sf"/>
</dbReference>
<evidence type="ECO:0000313" key="6">
    <source>
        <dbReference type="EMBL" id="MBB6490850.1"/>
    </source>
</evidence>
<keyword evidence="4" id="KW-0804">Transcription</keyword>
<dbReference type="Pfam" id="PF00126">
    <property type="entry name" value="HTH_1"/>
    <property type="match status" value="1"/>
</dbReference>
<dbReference type="AlphaFoldDB" id="A0A6P1C7W9"/>
<sequence length="294" mass="32070">MRPSLDALKVLEICVASGSFARAAERLFLTPTAVSLRIRTLEEELGEPLFIRRGPRVAPTPKAMLLAKGVRRGLDEIDAALAAFGAASPPLRVTAPPTLASRWLAPRLSGYQRCEIELDVSTEIRDPSDFDVAIRTGAGDWPGLRAFRLFPVQLTPLVAPSLTAALEPLTPETLATLPLLPHPDWERWFVSAIGRVPPGLNFTRVEYPNHELNVNAACAGEGVALVPPGFFEPIVKSGVLIAPFDETLDGPDWHFALIRDDDGRSGPKEFCDWLYEQSRMMSTALDTPGAWVDG</sequence>
<keyword evidence="3" id="KW-0238">DNA-binding</keyword>
<dbReference type="GO" id="GO:0043565">
    <property type="term" value="F:sequence-specific DNA binding"/>
    <property type="evidence" value="ECO:0007669"/>
    <property type="project" value="TreeGrafter"/>
</dbReference>